<accession>M4FB09</accession>
<proteinExistence type="predicted"/>
<name>M4FB09_BRACM</name>
<dbReference type="HOGENOM" id="CLU_039982_0_0_1"/>
<dbReference type="EnsemblPlants" id="Bra038275.1">
    <property type="protein sequence ID" value="Bra038275.1-P"/>
    <property type="gene ID" value="Bra038275"/>
</dbReference>
<reference evidence="2 3" key="1">
    <citation type="journal article" date="2011" name="Nat. Genet.">
        <title>The genome of the mesopolyploid crop species Brassica rapa.</title>
        <authorList>
            <consortium name="Brassica rapa Genome Sequencing Project Consortium"/>
            <person name="Wang X."/>
            <person name="Wang H."/>
            <person name="Wang J."/>
            <person name="Sun R."/>
            <person name="Wu J."/>
            <person name="Liu S."/>
            <person name="Bai Y."/>
            <person name="Mun J.H."/>
            <person name="Bancroft I."/>
            <person name="Cheng F."/>
            <person name="Huang S."/>
            <person name="Li X."/>
            <person name="Hua W."/>
            <person name="Wang J."/>
            <person name="Wang X."/>
            <person name="Freeling M."/>
            <person name="Pires J.C."/>
            <person name="Paterson A.H."/>
            <person name="Chalhoub B."/>
            <person name="Wang B."/>
            <person name="Hayward A."/>
            <person name="Sharpe A.G."/>
            <person name="Park B.S."/>
            <person name="Weisshaar B."/>
            <person name="Liu B."/>
            <person name="Li B."/>
            <person name="Liu B."/>
            <person name="Tong C."/>
            <person name="Song C."/>
            <person name="Duran C."/>
            <person name="Peng C."/>
            <person name="Geng C."/>
            <person name="Koh C."/>
            <person name="Lin C."/>
            <person name="Edwards D."/>
            <person name="Mu D."/>
            <person name="Shen D."/>
            <person name="Soumpourou E."/>
            <person name="Li F."/>
            <person name="Fraser F."/>
            <person name="Conant G."/>
            <person name="Lassalle G."/>
            <person name="King G.J."/>
            <person name="Bonnema G."/>
            <person name="Tang H."/>
            <person name="Wang H."/>
            <person name="Belcram H."/>
            <person name="Zhou H."/>
            <person name="Hirakawa H."/>
            <person name="Abe H."/>
            <person name="Guo H."/>
            <person name="Wang H."/>
            <person name="Jin H."/>
            <person name="Parkin I.A."/>
            <person name="Batley J."/>
            <person name="Kim J.S."/>
            <person name="Just J."/>
            <person name="Li J."/>
            <person name="Xu J."/>
            <person name="Deng J."/>
            <person name="Kim J.A."/>
            <person name="Li J."/>
            <person name="Yu J."/>
            <person name="Meng J."/>
            <person name="Wang J."/>
            <person name="Min J."/>
            <person name="Poulain J."/>
            <person name="Wang J."/>
            <person name="Hatakeyama K."/>
            <person name="Wu K."/>
            <person name="Wang L."/>
            <person name="Fang L."/>
            <person name="Trick M."/>
            <person name="Links M.G."/>
            <person name="Zhao M."/>
            <person name="Jin M."/>
            <person name="Ramchiary N."/>
            <person name="Drou N."/>
            <person name="Berkman P.J."/>
            <person name="Cai Q."/>
            <person name="Huang Q."/>
            <person name="Li R."/>
            <person name="Tabata S."/>
            <person name="Cheng S."/>
            <person name="Zhang S."/>
            <person name="Zhang S."/>
            <person name="Huang S."/>
            <person name="Sato S."/>
            <person name="Sun S."/>
            <person name="Kwon S.J."/>
            <person name="Choi S.R."/>
            <person name="Lee T.H."/>
            <person name="Fan W."/>
            <person name="Zhao X."/>
            <person name="Tan X."/>
            <person name="Xu X."/>
            <person name="Wang Y."/>
            <person name="Qiu Y."/>
            <person name="Yin Y."/>
            <person name="Li Y."/>
            <person name="Du Y."/>
            <person name="Liao Y."/>
            <person name="Lim Y."/>
            <person name="Narusaka Y."/>
            <person name="Wang Y."/>
            <person name="Wang Z."/>
            <person name="Li Z."/>
            <person name="Wang Z."/>
            <person name="Xiong Z."/>
            <person name="Zhang Z."/>
        </authorList>
    </citation>
    <scope>NUCLEOTIDE SEQUENCE [LARGE SCALE GENOMIC DNA]</scope>
    <source>
        <strain evidence="2 3">cv. Chiifu-401-42</strain>
    </source>
</reference>
<dbReference type="AlphaFoldDB" id="M4FB09"/>
<sequence>MSSPQGEKKDCDVEMSNAAPLATTPDPLPSNGAPAGFLSFRDKVLPSAEAQVGVDVLAQPSGSSTTPVPTDDKEQATESVPPPPSRRGIFLALRAPSATPVAPPKDQKRRCTRGNNGESSQQGGSSLVSGHRAKFVSLIDELINECGSEAERLSKELSKSQEKSSQLETKLTDNEDTHSAEVSRLEVQIGGLERDLGKTASSLLKEKQSRKAKPSEVRRLQNQIQSEEGSKSRDAEMAADVLRAEFQARLAKITVFLDSLVTVHDRDLGLANVDGRISEAQLFKIEEILSPLAEEARLLIRKEELATVDGDFGLILTVAKLECGSLPCPGEPEGHDPAAGEDEGGAVPSLDEVVVEGEA</sequence>
<feature type="compositionally biased region" description="Low complexity" evidence="1">
    <location>
        <begin position="114"/>
        <end position="130"/>
    </location>
</feature>
<feature type="region of interest" description="Disordered" evidence="1">
    <location>
        <begin position="328"/>
        <end position="359"/>
    </location>
</feature>
<protein>
    <submittedName>
        <fullName evidence="2">Uncharacterized protein</fullName>
    </submittedName>
</protein>
<keyword evidence="3" id="KW-1185">Reference proteome</keyword>
<dbReference type="InParanoid" id="M4FB09"/>
<organism evidence="2 3">
    <name type="scientific">Brassica campestris</name>
    <name type="common">Field mustard</name>
    <dbReference type="NCBI Taxonomy" id="3711"/>
    <lineage>
        <taxon>Eukaryota</taxon>
        <taxon>Viridiplantae</taxon>
        <taxon>Streptophyta</taxon>
        <taxon>Embryophyta</taxon>
        <taxon>Tracheophyta</taxon>
        <taxon>Spermatophyta</taxon>
        <taxon>Magnoliopsida</taxon>
        <taxon>eudicotyledons</taxon>
        <taxon>Gunneridae</taxon>
        <taxon>Pentapetalae</taxon>
        <taxon>rosids</taxon>
        <taxon>malvids</taxon>
        <taxon>Brassicales</taxon>
        <taxon>Brassicaceae</taxon>
        <taxon>Brassiceae</taxon>
        <taxon>Brassica</taxon>
    </lineage>
</organism>
<dbReference type="Proteomes" id="UP000011750">
    <property type="component" value="Chromosome A06"/>
</dbReference>
<feature type="compositionally biased region" description="Basic and acidic residues" evidence="1">
    <location>
        <begin position="204"/>
        <end position="219"/>
    </location>
</feature>
<dbReference type="Gramene" id="Bra038275.1">
    <property type="protein sequence ID" value="Bra038275.1-P"/>
    <property type="gene ID" value="Bra038275"/>
</dbReference>
<feature type="region of interest" description="Disordered" evidence="1">
    <location>
        <begin position="1"/>
        <end position="38"/>
    </location>
</feature>
<feature type="region of interest" description="Disordered" evidence="1">
    <location>
        <begin position="55"/>
        <end position="130"/>
    </location>
</feature>
<reference evidence="2" key="3">
    <citation type="submission" date="2023-03" db="UniProtKB">
        <authorList>
            <consortium name="EnsemblPlants"/>
        </authorList>
    </citation>
    <scope>IDENTIFICATION</scope>
    <source>
        <strain evidence="2">cv. Chiifu-401-42</strain>
    </source>
</reference>
<feature type="region of interest" description="Disordered" evidence="1">
    <location>
        <begin position="200"/>
        <end position="235"/>
    </location>
</feature>
<feature type="region of interest" description="Disordered" evidence="1">
    <location>
        <begin position="154"/>
        <end position="182"/>
    </location>
</feature>
<reference evidence="2 3" key="2">
    <citation type="journal article" date="2018" name="Hortic Res">
        <title>Improved Brassica rapa reference genome by single-molecule sequencing and chromosome conformation capture technologies.</title>
        <authorList>
            <person name="Zhang L."/>
            <person name="Cai X."/>
            <person name="Wu J."/>
            <person name="Liu M."/>
            <person name="Grob S."/>
            <person name="Cheng F."/>
            <person name="Liang J."/>
            <person name="Cai C."/>
            <person name="Liu Z."/>
            <person name="Liu B."/>
            <person name="Wang F."/>
            <person name="Li S."/>
            <person name="Liu F."/>
            <person name="Li X."/>
            <person name="Cheng L."/>
            <person name="Yang W."/>
            <person name="Li M.H."/>
            <person name="Grossniklaus U."/>
            <person name="Zheng H."/>
            <person name="Wang X."/>
        </authorList>
    </citation>
    <scope>NUCLEOTIDE SEQUENCE [LARGE SCALE GENOMIC DNA]</scope>
    <source>
        <strain evidence="2 3">cv. Chiifu-401-42</strain>
    </source>
</reference>
<dbReference type="OMA" id="KDCDVEM"/>
<evidence type="ECO:0000313" key="3">
    <source>
        <dbReference type="Proteomes" id="UP000011750"/>
    </source>
</evidence>
<feature type="compositionally biased region" description="Basic and acidic residues" evidence="1">
    <location>
        <begin position="1"/>
        <end position="12"/>
    </location>
</feature>
<evidence type="ECO:0000313" key="2">
    <source>
        <dbReference type="EnsemblPlants" id="Bra038275.1-P"/>
    </source>
</evidence>
<evidence type="ECO:0000256" key="1">
    <source>
        <dbReference type="SAM" id="MobiDB-lite"/>
    </source>
</evidence>
<feature type="compositionally biased region" description="Basic and acidic residues" evidence="1">
    <location>
        <begin position="170"/>
        <end position="182"/>
    </location>
</feature>